<dbReference type="InterPro" id="IPR028978">
    <property type="entry name" value="Chorismate_lyase_/UTRA_dom_sf"/>
</dbReference>
<dbReference type="PROSITE" id="PS50949">
    <property type="entry name" value="HTH_GNTR"/>
    <property type="match status" value="1"/>
</dbReference>
<keyword evidence="2" id="KW-0238">DNA-binding</keyword>
<dbReference type="InterPro" id="IPR000524">
    <property type="entry name" value="Tscrpt_reg_HTH_GntR"/>
</dbReference>
<dbReference type="SMART" id="SM00866">
    <property type="entry name" value="UTRA"/>
    <property type="match status" value="1"/>
</dbReference>
<dbReference type="PANTHER" id="PTHR44846">
    <property type="entry name" value="MANNOSYL-D-GLYCERATE TRANSPORT/METABOLISM SYSTEM REPRESSOR MNGR-RELATED"/>
    <property type="match status" value="1"/>
</dbReference>
<sequence>MRSLKDSGEPFYLQIAERLRELIGTLSAGERLPSEPQLAKQFSVSRFTVAKAVEQLVNDGLITRKQGSGTFVAEAPLRREPGYLLSFTEAVEAAGHKATHQVLALKPTAWEPDLPYGEGESLLLFDRLRLVDGVPVARHRSILSARIVAEIGLTQELAATADFSLYRRFEQCGLTVATARERLVARLASAEERRLLSLNERSVVVSVQRQTYSADGMVLDAVNAVYDARSYAYEARLSRQHDLGNQKIKMENGNEISSLQHDDHHGPRLGPWGDGQRSG</sequence>
<keyword evidence="7" id="KW-1185">Reference proteome</keyword>
<dbReference type="Gene3D" id="1.10.10.10">
    <property type="entry name" value="Winged helix-like DNA-binding domain superfamily/Winged helix DNA-binding domain"/>
    <property type="match status" value="1"/>
</dbReference>
<dbReference type="InterPro" id="IPR050679">
    <property type="entry name" value="Bact_HTH_transcr_reg"/>
</dbReference>
<dbReference type="SMART" id="SM00345">
    <property type="entry name" value="HTH_GNTR"/>
    <property type="match status" value="1"/>
</dbReference>
<proteinExistence type="predicted"/>
<protein>
    <submittedName>
        <fullName evidence="6">GntR family transcriptional regulator</fullName>
    </submittedName>
</protein>
<name>A0ABT8YTJ9_9HYPH</name>
<dbReference type="InterPro" id="IPR011663">
    <property type="entry name" value="UTRA"/>
</dbReference>
<reference evidence="6" key="1">
    <citation type="journal article" date="2015" name="Int. J. Syst. Evol. Microbiol.">
        <title>Rhizobium alvei sp. nov., isolated from a freshwater river.</title>
        <authorList>
            <person name="Sheu S.Y."/>
            <person name="Huang H.W."/>
            <person name="Young C.C."/>
            <person name="Chen W.M."/>
        </authorList>
    </citation>
    <scope>NUCLEOTIDE SEQUENCE</scope>
    <source>
        <strain evidence="6">TNR-22</strain>
    </source>
</reference>
<dbReference type="PRINTS" id="PR00035">
    <property type="entry name" value="HTHGNTR"/>
</dbReference>
<dbReference type="EMBL" id="JAUOZU010000022">
    <property type="protein sequence ID" value="MDO6966845.1"/>
    <property type="molecule type" value="Genomic_DNA"/>
</dbReference>
<dbReference type="Pfam" id="PF07702">
    <property type="entry name" value="UTRA"/>
    <property type="match status" value="1"/>
</dbReference>
<evidence type="ECO:0000256" key="2">
    <source>
        <dbReference type="ARBA" id="ARBA00023125"/>
    </source>
</evidence>
<gene>
    <name evidence="6" type="ORF">Q4481_23065</name>
</gene>
<dbReference type="RefSeq" id="WP_304378774.1">
    <property type="nucleotide sequence ID" value="NZ_JAUOZU010000022.1"/>
</dbReference>
<evidence type="ECO:0000256" key="4">
    <source>
        <dbReference type="SAM" id="MobiDB-lite"/>
    </source>
</evidence>
<dbReference type="SUPFAM" id="SSF64288">
    <property type="entry name" value="Chorismate lyase-like"/>
    <property type="match status" value="1"/>
</dbReference>
<feature type="domain" description="HTH gntR-type" evidence="5">
    <location>
        <begin position="9"/>
        <end position="75"/>
    </location>
</feature>
<evidence type="ECO:0000313" key="6">
    <source>
        <dbReference type="EMBL" id="MDO6966845.1"/>
    </source>
</evidence>
<accession>A0ABT8YTJ9</accession>
<feature type="region of interest" description="Disordered" evidence="4">
    <location>
        <begin position="257"/>
        <end position="279"/>
    </location>
</feature>
<evidence type="ECO:0000256" key="3">
    <source>
        <dbReference type="ARBA" id="ARBA00023163"/>
    </source>
</evidence>
<keyword evidence="1" id="KW-0805">Transcription regulation</keyword>
<evidence type="ECO:0000256" key="1">
    <source>
        <dbReference type="ARBA" id="ARBA00023015"/>
    </source>
</evidence>
<evidence type="ECO:0000313" key="7">
    <source>
        <dbReference type="Proteomes" id="UP001174932"/>
    </source>
</evidence>
<dbReference type="Proteomes" id="UP001174932">
    <property type="component" value="Unassembled WGS sequence"/>
</dbReference>
<dbReference type="Pfam" id="PF00392">
    <property type="entry name" value="GntR"/>
    <property type="match status" value="1"/>
</dbReference>
<keyword evidence="3" id="KW-0804">Transcription</keyword>
<evidence type="ECO:0000259" key="5">
    <source>
        <dbReference type="PROSITE" id="PS50949"/>
    </source>
</evidence>
<comment type="caution">
    <text evidence="6">The sequence shown here is derived from an EMBL/GenBank/DDBJ whole genome shotgun (WGS) entry which is preliminary data.</text>
</comment>
<dbReference type="PANTHER" id="PTHR44846:SF1">
    <property type="entry name" value="MANNOSYL-D-GLYCERATE TRANSPORT_METABOLISM SYSTEM REPRESSOR MNGR-RELATED"/>
    <property type="match status" value="1"/>
</dbReference>
<dbReference type="InterPro" id="IPR036388">
    <property type="entry name" value="WH-like_DNA-bd_sf"/>
</dbReference>
<dbReference type="Gene3D" id="3.40.1410.10">
    <property type="entry name" value="Chorismate lyase-like"/>
    <property type="match status" value="1"/>
</dbReference>
<dbReference type="SUPFAM" id="SSF46785">
    <property type="entry name" value="Winged helix' DNA-binding domain"/>
    <property type="match status" value="1"/>
</dbReference>
<dbReference type="CDD" id="cd07377">
    <property type="entry name" value="WHTH_GntR"/>
    <property type="match status" value="1"/>
</dbReference>
<reference evidence="6" key="2">
    <citation type="submission" date="2023-07" db="EMBL/GenBank/DDBJ databases">
        <authorList>
            <person name="Shen H."/>
        </authorList>
    </citation>
    <scope>NUCLEOTIDE SEQUENCE</scope>
    <source>
        <strain evidence="6">TNR-22</strain>
    </source>
</reference>
<dbReference type="InterPro" id="IPR036390">
    <property type="entry name" value="WH_DNA-bd_sf"/>
</dbReference>
<organism evidence="6 7">
    <name type="scientific">Rhizobium alvei</name>
    <dbReference type="NCBI Taxonomy" id="1132659"/>
    <lineage>
        <taxon>Bacteria</taxon>
        <taxon>Pseudomonadati</taxon>
        <taxon>Pseudomonadota</taxon>
        <taxon>Alphaproteobacteria</taxon>
        <taxon>Hyphomicrobiales</taxon>
        <taxon>Rhizobiaceae</taxon>
        <taxon>Rhizobium/Agrobacterium group</taxon>
        <taxon>Rhizobium</taxon>
    </lineage>
</organism>